<name>A0A1E4TN21_PACTA</name>
<evidence type="ECO:0000256" key="1">
    <source>
        <dbReference type="SAM" id="MobiDB-lite"/>
    </source>
</evidence>
<gene>
    <name evidence="2" type="ORF">PACTADRAFT_51772</name>
</gene>
<dbReference type="EMBL" id="KV454018">
    <property type="protein sequence ID" value="ODV93142.1"/>
    <property type="molecule type" value="Genomic_DNA"/>
</dbReference>
<dbReference type="Proteomes" id="UP000094236">
    <property type="component" value="Unassembled WGS sequence"/>
</dbReference>
<feature type="region of interest" description="Disordered" evidence="1">
    <location>
        <begin position="38"/>
        <end position="64"/>
    </location>
</feature>
<feature type="non-terminal residue" evidence="2">
    <location>
        <position position="233"/>
    </location>
</feature>
<protein>
    <submittedName>
        <fullName evidence="2">Uncharacterized protein</fullName>
    </submittedName>
</protein>
<feature type="region of interest" description="Disordered" evidence="1">
    <location>
        <begin position="191"/>
        <end position="215"/>
    </location>
</feature>
<organism evidence="2 3">
    <name type="scientific">Pachysolen tannophilus NRRL Y-2460</name>
    <dbReference type="NCBI Taxonomy" id="669874"/>
    <lineage>
        <taxon>Eukaryota</taxon>
        <taxon>Fungi</taxon>
        <taxon>Dikarya</taxon>
        <taxon>Ascomycota</taxon>
        <taxon>Saccharomycotina</taxon>
        <taxon>Pichiomycetes</taxon>
        <taxon>Pachysolenaceae</taxon>
        <taxon>Pachysolen</taxon>
    </lineage>
</organism>
<sequence length="233" mass="26256">MSGVELSANETYSMYNTIGDSVGTSIVNNLISNSSESQLARNQINSPPYSRHSSNESSYAGSTSNIVSSSISSQSLDNIRIQSNSVIPKLNTPPPHPYVANSTNKMEHHTNNLNNYYYPQEYQYIQPTFFTEEDILVMKKLLPLAELHKFKYISNKVSKARSKKISLEFTREKFHQFFDLPLDPKIAEHHNLDVSGGKNGSYDEKNKNKNNVNYSKSHKNIEGLLGSSIPYLV</sequence>
<keyword evidence="3" id="KW-1185">Reference proteome</keyword>
<evidence type="ECO:0000313" key="2">
    <source>
        <dbReference type="EMBL" id="ODV93142.1"/>
    </source>
</evidence>
<feature type="compositionally biased region" description="Polar residues" evidence="1">
    <location>
        <begin position="38"/>
        <end position="61"/>
    </location>
</feature>
<dbReference type="AlphaFoldDB" id="A0A1E4TN21"/>
<proteinExistence type="predicted"/>
<dbReference type="OrthoDB" id="3981234at2759"/>
<evidence type="ECO:0000313" key="3">
    <source>
        <dbReference type="Proteomes" id="UP000094236"/>
    </source>
</evidence>
<accession>A0A1E4TN21</accession>
<reference evidence="3" key="1">
    <citation type="submission" date="2016-05" db="EMBL/GenBank/DDBJ databases">
        <title>Comparative genomics of biotechnologically important yeasts.</title>
        <authorList>
            <consortium name="DOE Joint Genome Institute"/>
            <person name="Riley R."/>
            <person name="Haridas S."/>
            <person name="Wolfe K.H."/>
            <person name="Lopes M.R."/>
            <person name="Hittinger C.T."/>
            <person name="Goker M."/>
            <person name="Salamov A."/>
            <person name="Wisecaver J."/>
            <person name="Long T.M."/>
            <person name="Aerts A.L."/>
            <person name="Barry K."/>
            <person name="Choi C."/>
            <person name="Clum A."/>
            <person name="Coughlan A.Y."/>
            <person name="Deshpande S."/>
            <person name="Douglass A.P."/>
            <person name="Hanson S.J."/>
            <person name="Klenk H.-P."/>
            <person name="Labutti K."/>
            <person name="Lapidus A."/>
            <person name="Lindquist E."/>
            <person name="Lipzen A."/>
            <person name="Meier-Kolthoff J.P."/>
            <person name="Ohm R.A."/>
            <person name="Otillar R.P."/>
            <person name="Pangilinan J."/>
            <person name="Peng Y."/>
            <person name="Rokas A."/>
            <person name="Rosa C.A."/>
            <person name="Scheuner C."/>
            <person name="Sibirny A.A."/>
            <person name="Slot J.C."/>
            <person name="Stielow J.B."/>
            <person name="Sun H."/>
            <person name="Kurtzman C.P."/>
            <person name="Blackwell M."/>
            <person name="Grigoriev I.V."/>
            <person name="Jeffries T.W."/>
        </authorList>
    </citation>
    <scope>NUCLEOTIDE SEQUENCE [LARGE SCALE GENOMIC DNA]</scope>
    <source>
        <strain evidence="3">NRRL Y-2460</strain>
    </source>
</reference>